<dbReference type="HOGENOM" id="CLU_082735_0_0_12"/>
<dbReference type="eggNOG" id="COG0001">
    <property type="taxonomic scope" value="Bacteria"/>
</dbReference>
<name>S3L0L8_TREMA</name>
<dbReference type="RefSeq" id="WP_016524890.1">
    <property type="nucleotide sequence ID" value="NZ_KE332518.1"/>
</dbReference>
<dbReference type="Proteomes" id="UP000014541">
    <property type="component" value="Unassembled WGS sequence"/>
</dbReference>
<comment type="caution">
    <text evidence="1">The sequence shown here is derived from an EMBL/GenBank/DDBJ whole genome shotgun (WGS) entry which is preliminary data.</text>
</comment>
<dbReference type="STRING" id="1125699.HMPREF9194_00593"/>
<protein>
    <submittedName>
        <fullName evidence="1">Uncharacterized protein</fullName>
    </submittedName>
</protein>
<proteinExistence type="predicted"/>
<organism evidence="1 2">
    <name type="scientific">Treponema maltophilum ATCC 51939</name>
    <dbReference type="NCBI Taxonomy" id="1125699"/>
    <lineage>
        <taxon>Bacteria</taxon>
        <taxon>Pseudomonadati</taxon>
        <taxon>Spirochaetota</taxon>
        <taxon>Spirochaetia</taxon>
        <taxon>Spirochaetales</taxon>
        <taxon>Treponemataceae</taxon>
        <taxon>Treponema</taxon>
    </lineage>
</organism>
<evidence type="ECO:0000313" key="1">
    <source>
        <dbReference type="EMBL" id="EPF30279.1"/>
    </source>
</evidence>
<dbReference type="OrthoDB" id="356614at2"/>
<accession>S3L0L8</accession>
<gene>
    <name evidence="1" type="ORF">HMPREF9194_00593</name>
</gene>
<dbReference type="EMBL" id="ATFF01000006">
    <property type="protein sequence ID" value="EPF30279.1"/>
    <property type="molecule type" value="Genomic_DNA"/>
</dbReference>
<reference evidence="1 2" key="1">
    <citation type="submission" date="2013-04" db="EMBL/GenBank/DDBJ databases">
        <title>The Genome Sequence of Treponema maltophilum ATCC 51939.</title>
        <authorList>
            <consortium name="The Broad Institute Genomics Platform"/>
            <person name="Earl A."/>
            <person name="Ward D."/>
            <person name="Feldgarden M."/>
            <person name="Gevers D."/>
            <person name="Leonetti C."/>
            <person name="Blanton J.M."/>
            <person name="Dewhirst F.E."/>
            <person name="Izard J."/>
            <person name="Walker B."/>
            <person name="Young S."/>
            <person name="Zeng Q."/>
            <person name="Gargeya S."/>
            <person name="Fitzgerald M."/>
            <person name="Haas B."/>
            <person name="Abouelleil A."/>
            <person name="Allen A.W."/>
            <person name="Alvarado L."/>
            <person name="Arachchi H.M."/>
            <person name="Berlin A.M."/>
            <person name="Chapman S.B."/>
            <person name="Gainer-Dewar J."/>
            <person name="Goldberg J."/>
            <person name="Griggs A."/>
            <person name="Gujja S."/>
            <person name="Hansen M."/>
            <person name="Howarth C."/>
            <person name="Imamovic A."/>
            <person name="Ireland A."/>
            <person name="Larimer J."/>
            <person name="McCowan C."/>
            <person name="Murphy C."/>
            <person name="Pearson M."/>
            <person name="Poon T.W."/>
            <person name="Priest M."/>
            <person name="Roberts A."/>
            <person name="Saif S."/>
            <person name="Shea T."/>
            <person name="Sisk P."/>
            <person name="Sykes S."/>
            <person name="Wortman J."/>
            <person name="Nusbaum C."/>
            <person name="Birren B."/>
        </authorList>
    </citation>
    <scope>NUCLEOTIDE SEQUENCE [LARGE SCALE GENOMIC DNA]</scope>
    <source>
        <strain evidence="1 2">ATCC 51939</strain>
    </source>
</reference>
<evidence type="ECO:0000313" key="2">
    <source>
        <dbReference type="Proteomes" id="UP000014541"/>
    </source>
</evidence>
<keyword evidence="2" id="KW-1185">Reference proteome</keyword>
<dbReference type="PATRIC" id="fig|1125699.3.peg.604"/>
<dbReference type="AlphaFoldDB" id="S3L0L8"/>
<sequence length="263" mass="29351">MQNDAYDRYKEEFVKRYGTVSRARGCYLYTQKGVRITDLYLDGGRAILGRSCSASKAFKVFKNTIDRGQTGSFPNMYETRFEKAALSLLKGFAHARWFASEESLFRAVLESPWAAAAVWRPWSGRDDELIEADAVAVCIPFALCGSGYAVLFTDKNGTLPPSSDECSPALLNAASRALYDLAHELPLRGEEDFALFDSVLARYFTRRGAYLVPKVGENRYREFFLHCLDCALLLPPLCALPAIVPVGASLGDFSQLKRAVFEY</sequence>